<dbReference type="GO" id="GO:0005886">
    <property type="term" value="C:plasma membrane"/>
    <property type="evidence" value="ECO:0007669"/>
    <property type="project" value="UniProtKB-SubCell"/>
</dbReference>
<feature type="transmembrane region" description="Helical" evidence="10">
    <location>
        <begin position="209"/>
        <end position="230"/>
    </location>
</feature>
<accession>A0A1T4PSK0</accession>
<organism evidence="11 12">
    <name type="scientific">Porphyromonas circumdentaria</name>
    <dbReference type="NCBI Taxonomy" id="29524"/>
    <lineage>
        <taxon>Bacteria</taxon>
        <taxon>Pseudomonadati</taxon>
        <taxon>Bacteroidota</taxon>
        <taxon>Bacteroidia</taxon>
        <taxon>Bacteroidales</taxon>
        <taxon>Porphyromonadaceae</taxon>
        <taxon>Porphyromonas</taxon>
    </lineage>
</organism>
<dbReference type="PANTHER" id="PTHR43823">
    <property type="entry name" value="SPORULATION PROTEIN YKVU"/>
    <property type="match status" value="1"/>
</dbReference>
<dbReference type="InterPro" id="IPR002528">
    <property type="entry name" value="MATE_fam"/>
</dbReference>
<dbReference type="RefSeq" id="WP_234989581.1">
    <property type="nucleotide sequence ID" value="NZ_FUXE01000020.1"/>
</dbReference>
<feature type="transmembrane region" description="Helical" evidence="10">
    <location>
        <begin position="413"/>
        <end position="433"/>
    </location>
</feature>
<feature type="transmembrane region" description="Helical" evidence="10">
    <location>
        <begin position="31"/>
        <end position="51"/>
    </location>
</feature>
<evidence type="ECO:0000256" key="6">
    <source>
        <dbReference type="ARBA" id="ARBA00022692"/>
    </source>
</evidence>
<keyword evidence="9" id="KW-0046">Antibiotic resistance</keyword>
<feature type="transmembrane region" description="Helical" evidence="10">
    <location>
        <begin position="183"/>
        <end position="203"/>
    </location>
</feature>
<evidence type="ECO:0000256" key="9">
    <source>
        <dbReference type="ARBA" id="ARBA00023251"/>
    </source>
</evidence>
<feature type="transmembrane region" description="Helical" evidence="10">
    <location>
        <begin position="251"/>
        <end position="272"/>
    </location>
</feature>
<dbReference type="PANTHER" id="PTHR43823:SF3">
    <property type="entry name" value="MULTIDRUG EXPORT PROTEIN MEPA"/>
    <property type="match status" value="1"/>
</dbReference>
<dbReference type="InterPro" id="IPR051327">
    <property type="entry name" value="MATE_MepA_subfamily"/>
</dbReference>
<feature type="transmembrane region" description="Helical" evidence="10">
    <location>
        <begin position="108"/>
        <end position="131"/>
    </location>
</feature>
<dbReference type="EMBL" id="FUXE01000020">
    <property type="protein sequence ID" value="SJZ94523.1"/>
    <property type="molecule type" value="Genomic_DNA"/>
</dbReference>
<evidence type="ECO:0000256" key="4">
    <source>
        <dbReference type="ARBA" id="ARBA00022448"/>
    </source>
</evidence>
<keyword evidence="5" id="KW-1003">Cell membrane</keyword>
<reference evidence="12" key="1">
    <citation type="submission" date="2017-02" db="EMBL/GenBank/DDBJ databases">
        <authorList>
            <person name="Varghese N."/>
            <person name="Submissions S."/>
        </authorList>
    </citation>
    <scope>NUCLEOTIDE SEQUENCE [LARGE SCALE GENOMIC DNA]</scope>
    <source>
        <strain evidence="12">ATCC 51356</strain>
    </source>
</reference>
<feature type="transmembrane region" description="Helical" evidence="10">
    <location>
        <begin position="340"/>
        <end position="363"/>
    </location>
</feature>
<dbReference type="InterPro" id="IPR045070">
    <property type="entry name" value="MATE_MepA-like"/>
</dbReference>
<evidence type="ECO:0000256" key="10">
    <source>
        <dbReference type="SAM" id="Phobius"/>
    </source>
</evidence>
<dbReference type="Pfam" id="PF01554">
    <property type="entry name" value="MatE"/>
    <property type="match status" value="2"/>
</dbReference>
<evidence type="ECO:0000313" key="11">
    <source>
        <dbReference type="EMBL" id="SJZ94523.1"/>
    </source>
</evidence>
<evidence type="ECO:0000256" key="2">
    <source>
        <dbReference type="ARBA" id="ARBA00008417"/>
    </source>
</evidence>
<dbReference type="InterPro" id="IPR048279">
    <property type="entry name" value="MdtK-like"/>
</dbReference>
<dbReference type="CDD" id="cd13143">
    <property type="entry name" value="MATE_MepA_like"/>
    <property type="match status" value="1"/>
</dbReference>
<dbReference type="GO" id="GO:0042910">
    <property type="term" value="F:xenobiotic transmembrane transporter activity"/>
    <property type="evidence" value="ECO:0007669"/>
    <property type="project" value="InterPro"/>
</dbReference>
<evidence type="ECO:0000256" key="3">
    <source>
        <dbReference type="ARBA" id="ARBA00022106"/>
    </source>
</evidence>
<dbReference type="STRING" id="29524.SAMN02745171_01571"/>
<evidence type="ECO:0000256" key="5">
    <source>
        <dbReference type="ARBA" id="ARBA00022475"/>
    </source>
</evidence>
<proteinExistence type="inferred from homology"/>
<keyword evidence="6 10" id="KW-0812">Transmembrane</keyword>
<dbReference type="NCBIfam" id="TIGR00797">
    <property type="entry name" value="matE"/>
    <property type="match status" value="1"/>
</dbReference>
<dbReference type="PIRSF" id="PIRSF006603">
    <property type="entry name" value="DinF"/>
    <property type="match status" value="1"/>
</dbReference>
<comment type="similarity">
    <text evidence="2">Belongs to the multi antimicrobial extrusion (MATE) (TC 2.A.66.1) family. MepA subfamily.</text>
</comment>
<keyword evidence="8 10" id="KW-0472">Membrane</keyword>
<evidence type="ECO:0000313" key="12">
    <source>
        <dbReference type="Proteomes" id="UP000190121"/>
    </source>
</evidence>
<protein>
    <recommendedName>
        <fullName evidence="3">Multidrug export protein MepA</fullName>
    </recommendedName>
</protein>
<feature type="transmembrane region" description="Helical" evidence="10">
    <location>
        <begin position="151"/>
        <end position="171"/>
    </location>
</feature>
<dbReference type="GO" id="GO:0046677">
    <property type="term" value="P:response to antibiotic"/>
    <property type="evidence" value="ECO:0007669"/>
    <property type="project" value="UniProtKB-KW"/>
</dbReference>
<evidence type="ECO:0000256" key="1">
    <source>
        <dbReference type="ARBA" id="ARBA00004651"/>
    </source>
</evidence>
<evidence type="ECO:0000256" key="7">
    <source>
        <dbReference type="ARBA" id="ARBA00022989"/>
    </source>
</evidence>
<feature type="transmembrane region" description="Helical" evidence="10">
    <location>
        <begin position="63"/>
        <end position="87"/>
    </location>
</feature>
<evidence type="ECO:0000256" key="8">
    <source>
        <dbReference type="ARBA" id="ARBA00023136"/>
    </source>
</evidence>
<sequence length="469" mass="51802">MTVQEQTSSLLSASEEKRLFDLRHEHIPKLLMRYAIPSVIGAVVNALYNIVDRIFIGQGVGSNALAGLAITFPILMCLIAFGMLVGSGASVRVSIYIGRNDLKSAERLLSNAVFLTLFFNIITCTLALIFMEPLLRMFGASDAIIPYAKEYLYIVIPGNIFCDLSLSYNAIMRASGYPRKAMYTMLIGALLNLILDPIFIFGFDWGIKGAAWATLLSEIIAALYVTGHFLNRKHLIHFSPQLAAYKPDFTMMKAILSIGIAPFTMMMVNSAINTIMNRSFVAYSTTSIEADLSMAALGIILGITQLFIQFMLGVSMGMQPIVGYNFGAGDIRRSIKTYRVALVVNISVATTGFAIAMLSPQFFINLFSKDPNLASLLNRTIRMTMMMFPFIGVQLTTVQFFQSLGISTKAMFLSLTRQIIYLMPCLLIIPHFIGTDGVWISMPIADALSGITALSMVLYQIPRLIKRHV</sequence>
<feature type="transmembrane region" description="Helical" evidence="10">
    <location>
        <begin position="383"/>
        <end position="401"/>
    </location>
</feature>
<feature type="transmembrane region" description="Helical" evidence="10">
    <location>
        <begin position="439"/>
        <end position="459"/>
    </location>
</feature>
<comment type="subcellular location">
    <subcellularLocation>
        <location evidence="1">Cell membrane</location>
        <topology evidence="1">Multi-pass membrane protein</topology>
    </subcellularLocation>
</comment>
<keyword evidence="7 10" id="KW-1133">Transmembrane helix</keyword>
<dbReference type="AlphaFoldDB" id="A0A1T4PSK0"/>
<keyword evidence="12" id="KW-1185">Reference proteome</keyword>
<dbReference type="GO" id="GO:0015297">
    <property type="term" value="F:antiporter activity"/>
    <property type="evidence" value="ECO:0007669"/>
    <property type="project" value="InterPro"/>
</dbReference>
<feature type="transmembrane region" description="Helical" evidence="10">
    <location>
        <begin position="292"/>
        <end position="312"/>
    </location>
</feature>
<name>A0A1T4PSK0_9PORP</name>
<gene>
    <name evidence="11" type="ORF">SAMN02745171_01571</name>
</gene>
<keyword evidence="4" id="KW-0813">Transport</keyword>
<dbReference type="Proteomes" id="UP000190121">
    <property type="component" value="Unassembled WGS sequence"/>
</dbReference>